<dbReference type="OrthoDB" id="1893842at2759"/>
<sequence>METFNPSIAMPYPYACTFTNAITSNHIYPNSASNSPAPTSPWMDSRIWSGLPQGLMDRILAFLPPPAFVRARAVCKRWYALWFSNSFLQLCLQVCPRRHWFIFFHHKTPSASSIVYKHSTPNGPSGQTPRAYLFDPDELRWYTIPFPLIPPGYSSVASSGGLVCWASDEPGPKSLILHNPLVGSVAHLPPTLRPRLFPSVGLSITGSSIDLTLAGDDLISPYAVKNLTTESFHVDAGGFYSVWATTSSLPRLCSMESGQMAHCQGRFYCMNHSPFSVLACDIASNNWWKIQAPMRRFLRSPTLVETQGRVLLVAAVEKSKLNVPRSLRLWALQPCGTQWVEIERMPQQLYAQFGEVEGGRGFHCVGHGEFIVIMIKGVNNGLMFDIERKRWVWMPCCPNDQGEEGNLHAFPYEPRLATPVITLVDQLALPFQSFSGFQGLVWRVVMGFTGHQRIDVKEHEASLLDGAIGRGHQRQGTDKENWRSESRG</sequence>
<dbReference type="Pfam" id="PF00646">
    <property type="entry name" value="F-box"/>
    <property type="match status" value="1"/>
</dbReference>
<dbReference type="PANTHER" id="PTHR31672">
    <property type="entry name" value="BNACNNG10540D PROTEIN"/>
    <property type="match status" value="1"/>
</dbReference>
<dbReference type="EMBL" id="JAKOGI010000191">
    <property type="protein sequence ID" value="KAJ8440413.1"/>
    <property type="molecule type" value="Genomic_DNA"/>
</dbReference>
<evidence type="ECO:0000313" key="3">
    <source>
        <dbReference type="EMBL" id="KAJ8440413.1"/>
    </source>
</evidence>
<feature type="domain" description="F-box" evidence="2">
    <location>
        <begin position="45"/>
        <end position="90"/>
    </location>
</feature>
<feature type="region of interest" description="Disordered" evidence="1">
    <location>
        <begin position="467"/>
        <end position="488"/>
    </location>
</feature>
<dbReference type="InterPro" id="IPR005174">
    <property type="entry name" value="KIB1-4_b-propeller"/>
</dbReference>
<feature type="compositionally biased region" description="Basic and acidic residues" evidence="1">
    <location>
        <begin position="475"/>
        <end position="488"/>
    </location>
</feature>
<name>A0A9Q1QFG5_9CARY</name>
<dbReference type="SUPFAM" id="SSF81383">
    <property type="entry name" value="F-box domain"/>
    <property type="match status" value="1"/>
</dbReference>
<dbReference type="InterPro" id="IPR001810">
    <property type="entry name" value="F-box_dom"/>
</dbReference>
<dbReference type="InterPro" id="IPR015915">
    <property type="entry name" value="Kelch-typ_b-propeller"/>
</dbReference>
<dbReference type="PANTHER" id="PTHR31672:SF12">
    <property type="entry name" value="F-BOX DOMAIN-CONTAINING PROTEIN"/>
    <property type="match status" value="1"/>
</dbReference>
<keyword evidence="4" id="KW-1185">Reference proteome</keyword>
<dbReference type="Proteomes" id="UP001153076">
    <property type="component" value="Unassembled WGS sequence"/>
</dbReference>
<evidence type="ECO:0000256" key="1">
    <source>
        <dbReference type="SAM" id="MobiDB-lite"/>
    </source>
</evidence>
<dbReference type="AlphaFoldDB" id="A0A9Q1QFG5"/>
<evidence type="ECO:0000259" key="2">
    <source>
        <dbReference type="PROSITE" id="PS50181"/>
    </source>
</evidence>
<dbReference type="FunFam" id="1.20.1280.50:FF:000040">
    <property type="entry name" value="protein UNUSUAL FLORAL ORGANS"/>
    <property type="match status" value="1"/>
</dbReference>
<dbReference type="PROSITE" id="PS50181">
    <property type="entry name" value="FBOX"/>
    <property type="match status" value="1"/>
</dbReference>
<dbReference type="SMART" id="SM00256">
    <property type="entry name" value="FBOX"/>
    <property type="match status" value="1"/>
</dbReference>
<proteinExistence type="predicted"/>
<dbReference type="Pfam" id="PF03478">
    <property type="entry name" value="Beta-prop_KIB1-4"/>
    <property type="match status" value="1"/>
</dbReference>
<accession>A0A9Q1QFG5</accession>
<dbReference type="Gene3D" id="1.20.1280.50">
    <property type="match status" value="1"/>
</dbReference>
<reference evidence="3" key="1">
    <citation type="submission" date="2022-04" db="EMBL/GenBank/DDBJ databases">
        <title>Carnegiea gigantea Genome sequencing and assembly v2.</title>
        <authorList>
            <person name="Copetti D."/>
            <person name="Sanderson M.J."/>
            <person name="Burquez A."/>
            <person name="Wojciechowski M.F."/>
        </authorList>
    </citation>
    <scope>NUCLEOTIDE SEQUENCE</scope>
    <source>
        <strain evidence="3">SGP5-SGP5p</strain>
        <tissue evidence="3">Aerial part</tissue>
    </source>
</reference>
<evidence type="ECO:0000313" key="4">
    <source>
        <dbReference type="Proteomes" id="UP001153076"/>
    </source>
</evidence>
<gene>
    <name evidence="3" type="ORF">Cgig2_017646</name>
</gene>
<comment type="caution">
    <text evidence="3">The sequence shown here is derived from an EMBL/GenBank/DDBJ whole genome shotgun (WGS) entry which is preliminary data.</text>
</comment>
<dbReference type="InterPro" id="IPR036047">
    <property type="entry name" value="F-box-like_dom_sf"/>
</dbReference>
<dbReference type="Gene3D" id="2.120.10.80">
    <property type="entry name" value="Kelch-type beta propeller"/>
    <property type="match status" value="1"/>
</dbReference>
<organism evidence="3 4">
    <name type="scientific">Carnegiea gigantea</name>
    <dbReference type="NCBI Taxonomy" id="171969"/>
    <lineage>
        <taxon>Eukaryota</taxon>
        <taxon>Viridiplantae</taxon>
        <taxon>Streptophyta</taxon>
        <taxon>Embryophyta</taxon>
        <taxon>Tracheophyta</taxon>
        <taxon>Spermatophyta</taxon>
        <taxon>Magnoliopsida</taxon>
        <taxon>eudicotyledons</taxon>
        <taxon>Gunneridae</taxon>
        <taxon>Pentapetalae</taxon>
        <taxon>Caryophyllales</taxon>
        <taxon>Cactineae</taxon>
        <taxon>Cactaceae</taxon>
        <taxon>Cactoideae</taxon>
        <taxon>Echinocereeae</taxon>
        <taxon>Carnegiea</taxon>
    </lineage>
</organism>
<dbReference type="InterPro" id="IPR050796">
    <property type="entry name" value="SCF_F-box_component"/>
</dbReference>
<dbReference type="SUPFAM" id="SSF117281">
    <property type="entry name" value="Kelch motif"/>
    <property type="match status" value="1"/>
</dbReference>
<protein>
    <recommendedName>
        <fullName evidence="2">F-box domain-containing protein</fullName>
    </recommendedName>
</protein>